<keyword evidence="11" id="KW-0539">Nucleus</keyword>
<dbReference type="InterPro" id="IPR027413">
    <property type="entry name" value="GROEL-like_equatorial_sf"/>
</dbReference>
<dbReference type="InterPro" id="IPR018370">
    <property type="entry name" value="Chaperonin_Cpn60_CS"/>
</dbReference>
<keyword evidence="5" id="KW-0509">mRNA transport</keyword>
<evidence type="ECO:0000256" key="1">
    <source>
        <dbReference type="ARBA" id="ARBA00004567"/>
    </source>
</evidence>
<dbReference type="EMBL" id="JADFTS010000002">
    <property type="protein sequence ID" value="KAF9619151.1"/>
    <property type="molecule type" value="Genomic_DNA"/>
</dbReference>
<dbReference type="Gene3D" id="3.30.260.10">
    <property type="entry name" value="TCP-1-like chaperonin intermediate domain"/>
    <property type="match status" value="1"/>
</dbReference>
<evidence type="ECO:0000256" key="10">
    <source>
        <dbReference type="ARBA" id="ARBA00023186"/>
    </source>
</evidence>
<dbReference type="Gene3D" id="1.10.560.10">
    <property type="entry name" value="GroEL-like equatorial domain"/>
    <property type="match status" value="1"/>
</dbReference>
<dbReference type="InterPro" id="IPR027410">
    <property type="entry name" value="TCP-1-like_intermed_sf"/>
</dbReference>
<dbReference type="GO" id="GO:0005524">
    <property type="term" value="F:ATP binding"/>
    <property type="evidence" value="ECO:0007669"/>
    <property type="project" value="UniProtKB-KW"/>
</dbReference>
<evidence type="ECO:0000256" key="6">
    <source>
        <dbReference type="ARBA" id="ARBA00022840"/>
    </source>
</evidence>
<dbReference type="GO" id="GO:0140662">
    <property type="term" value="F:ATP-dependent protein folding chaperone"/>
    <property type="evidence" value="ECO:0007669"/>
    <property type="project" value="InterPro"/>
</dbReference>
<dbReference type="GO" id="GO:0017056">
    <property type="term" value="F:structural constituent of nuclear pore"/>
    <property type="evidence" value="ECO:0007669"/>
    <property type="project" value="TreeGrafter"/>
</dbReference>
<evidence type="ECO:0000256" key="4">
    <source>
        <dbReference type="ARBA" id="ARBA00022741"/>
    </source>
</evidence>
<evidence type="ECO:0000256" key="3">
    <source>
        <dbReference type="ARBA" id="ARBA00022448"/>
    </source>
</evidence>
<dbReference type="PANTHER" id="PTHR13373">
    <property type="entry name" value="FROUNT PROTEIN-RELATED"/>
    <property type="match status" value="1"/>
</dbReference>
<evidence type="ECO:0000313" key="13">
    <source>
        <dbReference type="Proteomes" id="UP000631114"/>
    </source>
</evidence>
<organism evidence="12 13">
    <name type="scientific">Coptis chinensis</name>
    <dbReference type="NCBI Taxonomy" id="261450"/>
    <lineage>
        <taxon>Eukaryota</taxon>
        <taxon>Viridiplantae</taxon>
        <taxon>Streptophyta</taxon>
        <taxon>Embryophyta</taxon>
        <taxon>Tracheophyta</taxon>
        <taxon>Spermatophyta</taxon>
        <taxon>Magnoliopsida</taxon>
        <taxon>Ranunculales</taxon>
        <taxon>Ranunculaceae</taxon>
        <taxon>Coptidoideae</taxon>
        <taxon>Coptis</taxon>
    </lineage>
</organism>
<dbReference type="GO" id="GO:0006406">
    <property type="term" value="P:mRNA export from nucleus"/>
    <property type="evidence" value="ECO:0007669"/>
    <property type="project" value="TreeGrafter"/>
</dbReference>
<gene>
    <name evidence="12" type="ORF">IFM89_005165</name>
</gene>
<comment type="caution">
    <text evidence="12">The sequence shown here is derived from an EMBL/GenBank/DDBJ whole genome shotgun (WGS) entry which is preliminary data.</text>
</comment>
<keyword evidence="9" id="KW-0906">Nuclear pore complex</keyword>
<evidence type="ECO:0000256" key="2">
    <source>
        <dbReference type="ARBA" id="ARBA00005573"/>
    </source>
</evidence>
<evidence type="ECO:0000256" key="11">
    <source>
        <dbReference type="ARBA" id="ARBA00023242"/>
    </source>
</evidence>
<dbReference type="PROSITE" id="PS00296">
    <property type="entry name" value="CHAPERONINS_CPN60"/>
    <property type="match status" value="1"/>
</dbReference>
<evidence type="ECO:0000256" key="9">
    <source>
        <dbReference type="ARBA" id="ARBA00023132"/>
    </source>
</evidence>
<keyword evidence="3" id="KW-0813">Transport</keyword>
<name>A0A835MCX3_9MAGN</name>
<proteinExistence type="inferred from homology"/>
<dbReference type="GO" id="GO:0006606">
    <property type="term" value="P:protein import into nucleus"/>
    <property type="evidence" value="ECO:0007669"/>
    <property type="project" value="TreeGrafter"/>
</dbReference>
<keyword evidence="10" id="KW-0143">Chaperone</keyword>
<dbReference type="InterPro" id="IPR017998">
    <property type="entry name" value="Chaperone_TCP-1"/>
</dbReference>
<dbReference type="PANTHER" id="PTHR13373:SF21">
    <property type="entry name" value="NUCLEAR PORE COMPLEX PROTEIN NUP85"/>
    <property type="match status" value="1"/>
</dbReference>
<evidence type="ECO:0000313" key="12">
    <source>
        <dbReference type="EMBL" id="KAF9619151.1"/>
    </source>
</evidence>
<keyword evidence="7" id="KW-0653">Protein transport</keyword>
<protein>
    <submittedName>
        <fullName evidence="12">Uncharacterized protein</fullName>
    </submittedName>
</protein>
<evidence type="ECO:0000256" key="5">
    <source>
        <dbReference type="ARBA" id="ARBA00022816"/>
    </source>
</evidence>
<comment type="similarity">
    <text evidence="2">Belongs to the nucleoporin Nup85 family.</text>
</comment>
<dbReference type="GO" id="GO:0045893">
    <property type="term" value="P:positive regulation of DNA-templated transcription"/>
    <property type="evidence" value="ECO:0007669"/>
    <property type="project" value="TreeGrafter"/>
</dbReference>
<dbReference type="PRINTS" id="PR00304">
    <property type="entry name" value="TCOMPLEXTCP1"/>
</dbReference>
<evidence type="ECO:0000256" key="7">
    <source>
        <dbReference type="ARBA" id="ARBA00022927"/>
    </source>
</evidence>
<dbReference type="Proteomes" id="UP000631114">
    <property type="component" value="Unassembled WGS sequence"/>
</dbReference>
<sequence>MGNLVKADVSIETKEMKKREFWEFGKCLDKILRGICNVKSLTLSVEPFQISAELRKELRSLNKPFDNLRRQAGNASFRSNWIFHTENGLVEAVVVLVLKMPRMHSELDDTKLGECFKTKSEFMKAWERWMVAHAIELFTAGSTQAETLLHEERCNLGGISMEELHHLVYAQILCSHALTWVNNKVVYYSVKIRKAADDKNDAIGGASETEVGEKKDRVTDALNATKAAIEEGIVPGGGVALFMHQRSWTNCKLQILTRKLESKLFRML</sequence>
<dbReference type="OrthoDB" id="1938952at2759"/>
<evidence type="ECO:0000256" key="8">
    <source>
        <dbReference type="ARBA" id="ARBA00023010"/>
    </source>
</evidence>
<dbReference type="SUPFAM" id="SSF54849">
    <property type="entry name" value="GroEL-intermediate domain like"/>
    <property type="match status" value="1"/>
</dbReference>
<dbReference type="GO" id="GO:0031080">
    <property type="term" value="C:nuclear pore outer ring"/>
    <property type="evidence" value="ECO:0007669"/>
    <property type="project" value="TreeGrafter"/>
</dbReference>
<keyword evidence="6" id="KW-0067">ATP-binding</keyword>
<keyword evidence="13" id="KW-1185">Reference proteome</keyword>
<comment type="subcellular location">
    <subcellularLocation>
        <location evidence="1">Nucleus</location>
        <location evidence="1">Nuclear pore complex</location>
    </subcellularLocation>
</comment>
<dbReference type="InterPro" id="IPR011502">
    <property type="entry name" value="Nucleoporin_Nup85"/>
</dbReference>
<reference evidence="12 13" key="1">
    <citation type="submission" date="2020-10" db="EMBL/GenBank/DDBJ databases">
        <title>The Coptis chinensis genome and diversification of protoberbering-type alkaloids.</title>
        <authorList>
            <person name="Wang B."/>
            <person name="Shu S."/>
            <person name="Song C."/>
            <person name="Liu Y."/>
        </authorList>
    </citation>
    <scope>NUCLEOTIDE SEQUENCE [LARGE SCALE GENOMIC DNA]</scope>
    <source>
        <strain evidence="12">HL-2020</strain>
        <tissue evidence="12">Leaf</tissue>
    </source>
</reference>
<dbReference type="AlphaFoldDB" id="A0A835MCX3"/>
<keyword evidence="8" id="KW-0811">Translocation</keyword>
<accession>A0A835MCX3</accession>
<keyword evidence="4" id="KW-0547">Nucleotide-binding</keyword>